<sequence length="209" mass="22950">MQQDTKRYLSYICPRCRQSVIVERDLFSLAASTAYIKCPCGKSELTVDFQPSRVRLTVPCLFCGREHEVSCPTHAFVRERALAFSCAASGLDCCYVGEEGPVYAATARLEQALDKLESAEAAGQAGEDKPFLDPIVMEEVLSEIRDIAKRDGISCTCGSKSWTFQVHYSSVDLICTQCGAQVRIPAATADDIDDICCKTNIVLRGKQDT</sequence>
<name>A0A8J6IXK5_9FIRM</name>
<reference evidence="2" key="1">
    <citation type="submission" date="2020-08" db="EMBL/GenBank/DDBJ databases">
        <title>Genome public.</title>
        <authorList>
            <person name="Liu C."/>
            <person name="Sun Q."/>
        </authorList>
    </citation>
    <scope>NUCLEOTIDE SEQUENCE</scope>
    <source>
        <strain evidence="2">BX5</strain>
    </source>
</reference>
<evidence type="ECO:0000313" key="3">
    <source>
        <dbReference type="Proteomes" id="UP000602260"/>
    </source>
</evidence>
<evidence type="ECO:0000256" key="1">
    <source>
        <dbReference type="SAM" id="Coils"/>
    </source>
</evidence>
<gene>
    <name evidence="2" type="ORF">H8S55_04690</name>
</gene>
<keyword evidence="3" id="KW-1185">Reference proteome</keyword>
<feature type="coiled-coil region" evidence="1">
    <location>
        <begin position="102"/>
        <end position="129"/>
    </location>
</feature>
<dbReference type="EMBL" id="JACOPN010000003">
    <property type="protein sequence ID" value="MBC5716620.1"/>
    <property type="molecule type" value="Genomic_DNA"/>
</dbReference>
<dbReference type="AlphaFoldDB" id="A0A8J6IXK5"/>
<dbReference type="Proteomes" id="UP000602260">
    <property type="component" value="Unassembled WGS sequence"/>
</dbReference>
<proteinExistence type="predicted"/>
<dbReference type="RefSeq" id="WP_186878000.1">
    <property type="nucleotide sequence ID" value="NZ_JACOPN010000003.1"/>
</dbReference>
<accession>A0A8J6IXK5</accession>
<comment type="caution">
    <text evidence="2">The sequence shown here is derived from an EMBL/GenBank/DDBJ whole genome shotgun (WGS) entry which is preliminary data.</text>
</comment>
<evidence type="ECO:0000313" key="2">
    <source>
        <dbReference type="EMBL" id="MBC5716620.1"/>
    </source>
</evidence>
<organism evidence="2 3">
    <name type="scientific">Flintibacter faecis</name>
    <dbReference type="NCBI Taxonomy" id="2763047"/>
    <lineage>
        <taxon>Bacteria</taxon>
        <taxon>Bacillati</taxon>
        <taxon>Bacillota</taxon>
        <taxon>Clostridia</taxon>
        <taxon>Eubacteriales</taxon>
        <taxon>Flintibacter</taxon>
    </lineage>
</organism>
<protein>
    <submittedName>
        <fullName evidence="2">Uncharacterized protein</fullName>
    </submittedName>
</protein>
<keyword evidence="1" id="KW-0175">Coiled coil</keyword>